<evidence type="ECO:0000313" key="3">
    <source>
        <dbReference type="Proteomes" id="UP000076584"/>
    </source>
</evidence>
<sequence>LPADERLHRRVYTSHPPRDLLYRNGKHIVPVNPPRVKRHCNVCAPPRVNGGDDLLADIHGLDDRGDECVGGLHAVEERRRQLARLDEDGADLRVRGCELGGQRLVQGRDAGLGGGVVRQGRGAQVAEDRGHGHDGAAVAAADHGREEGLKGVEVCREVRGDGLFNVLELEVQEGLALDDGGVVDQDGGGAEISFNLRRDPRDLRLVRDVALVERDAPRFPVLHVVDVQHGDGGAAHAVHLGDEKAQAAGAAGDDDDLLAEVDVTRQAVGDALVDHVGHPAQRDEGCPYDGGDHGRGIPA</sequence>
<dbReference type="EMBL" id="LFIW01002015">
    <property type="protein sequence ID" value="KZL79934.1"/>
    <property type="molecule type" value="Genomic_DNA"/>
</dbReference>
<gene>
    <name evidence="2" type="ORF">CI238_10222</name>
</gene>
<accession>A0A161VRQ7</accession>
<protein>
    <submittedName>
        <fullName evidence="2">Uncharacterized protein</fullName>
    </submittedName>
</protein>
<feature type="region of interest" description="Disordered" evidence="1">
    <location>
        <begin position="277"/>
        <end position="299"/>
    </location>
</feature>
<name>A0A161VRQ7_COLIC</name>
<comment type="caution">
    <text evidence="2">The sequence shown here is derived from an EMBL/GenBank/DDBJ whole genome shotgun (WGS) entry which is preliminary data.</text>
</comment>
<evidence type="ECO:0000256" key="1">
    <source>
        <dbReference type="SAM" id="MobiDB-lite"/>
    </source>
</evidence>
<feature type="non-terminal residue" evidence="2">
    <location>
        <position position="1"/>
    </location>
</feature>
<dbReference type="AlphaFoldDB" id="A0A161VRQ7"/>
<dbReference type="Proteomes" id="UP000076584">
    <property type="component" value="Unassembled WGS sequence"/>
</dbReference>
<proteinExistence type="predicted"/>
<evidence type="ECO:0000313" key="2">
    <source>
        <dbReference type="EMBL" id="KZL79934.1"/>
    </source>
</evidence>
<reference evidence="2 3" key="1">
    <citation type="submission" date="2015-06" db="EMBL/GenBank/DDBJ databases">
        <title>Survival trade-offs in plant roots during colonization by closely related pathogenic and mutualistic fungi.</title>
        <authorList>
            <person name="Hacquard S."/>
            <person name="Kracher B."/>
            <person name="Hiruma K."/>
            <person name="Weinman A."/>
            <person name="Muench P."/>
            <person name="Garrido Oter R."/>
            <person name="Ver Loren van Themaat E."/>
            <person name="Dallerey J.-F."/>
            <person name="Damm U."/>
            <person name="Henrissat B."/>
            <person name="Lespinet O."/>
            <person name="Thon M."/>
            <person name="Kemen E."/>
            <person name="McHardy A.C."/>
            <person name="Schulze-Lefert P."/>
            <person name="O'Connell R.J."/>
        </authorList>
    </citation>
    <scope>NUCLEOTIDE SEQUENCE [LARGE SCALE GENOMIC DNA]</scope>
    <source>
        <strain evidence="2 3">MAFF 238704</strain>
    </source>
</reference>
<organism evidence="2 3">
    <name type="scientific">Colletotrichum incanum</name>
    <name type="common">Soybean anthracnose fungus</name>
    <dbReference type="NCBI Taxonomy" id="1573173"/>
    <lineage>
        <taxon>Eukaryota</taxon>
        <taxon>Fungi</taxon>
        <taxon>Dikarya</taxon>
        <taxon>Ascomycota</taxon>
        <taxon>Pezizomycotina</taxon>
        <taxon>Sordariomycetes</taxon>
        <taxon>Hypocreomycetidae</taxon>
        <taxon>Glomerellales</taxon>
        <taxon>Glomerellaceae</taxon>
        <taxon>Colletotrichum</taxon>
        <taxon>Colletotrichum spaethianum species complex</taxon>
    </lineage>
</organism>
<keyword evidence="3" id="KW-1185">Reference proteome</keyword>